<gene>
    <name evidence="5" type="ORF">BD289DRAFT_153245</name>
</gene>
<organism evidence="5 6">
    <name type="scientific">Coniella lustricola</name>
    <dbReference type="NCBI Taxonomy" id="2025994"/>
    <lineage>
        <taxon>Eukaryota</taxon>
        <taxon>Fungi</taxon>
        <taxon>Dikarya</taxon>
        <taxon>Ascomycota</taxon>
        <taxon>Pezizomycotina</taxon>
        <taxon>Sordariomycetes</taxon>
        <taxon>Sordariomycetidae</taxon>
        <taxon>Diaporthales</taxon>
        <taxon>Schizoparmaceae</taxon>
        <taxon>Coniella</taxon>
    </lineage>
</organism>
<dbReference type="AlphaFoldDB" id="A0A2T2ZUM6"/>
<dbReference type="SUPFAM" id="SSF55811">
    <property type="entry name" value="Nudix"/>
    <property type="match status" value="1"/>
</dbReference>
<feature type="region of interest" description="Disordered" evidence="3">
    <location>
        <begin position="41"/>
        <end position="61"/>
    </location>
</feature>
<evidence type="ECO:0000256" key="2">
    <source>
        <dbReference type="ARBA" id="ARBA00022801"/>
    </source>
</evidence>
<comment type="cofactor">
    <cofactor evidence="1">
        <name>Mg(2+)</name>
        <dbReference type="ChEBI" id="CHEBI:18420"/>
    </cofactor>
</comment>
<evidence type="ECO:0000256" key="1">
    <source>
        <dbReference type="ARBA" id="ARBA00001946"/>
    </source>
</evidence>
<dbReference type="Proteomes" id="UP000241462">
    <property type="component" value="Unassembled WGS sequence"/>
</dbReference>
<dbReference type="GO" id="GO:0016787">
    <property type="term" value="F:hydrolase activity"/>
    <property type="evidence" value="ECO:0007669"/>
    <property type="project" value="UniProtKB-KW"/>
</dbReference>
<dbReference type="OrthoDB" id="447842at2759"/>
<evidence type="ECO:0000313" key="6">
    <source>
        <dbReference type="Proteomes" id="UP000241462"/>
    </source>
</evidence>
<evidence type="ECO:0000313" key="5">
    <source>
        <dbReference type="EMBL" id="PSR77182.1"/>
    </source>
</evidence>
<keyword evidence="6" id="KW-1185">Reference proteome</keyword>
<evidence type="ECO:0000259" key="4">
    <source>
        <dbReference type="PROSITE" id="PS51462"/>
    </source>
</evidence>
<reference evidence="5 6" key="1">
    <citation type="journal article" date="2018" name="Mycol. Prog.">
        <title>Coniella lustricola, a new species from submerged detritus.</title>
        <authorList>
            <person name="Raudabaugh D.B."/>
            <person name="Iturriaga T."/>
            <person name="Carver A."/>
            <person name="Mondo S."/>
            <person name="Pangilinan J."/>
            <person name="Lipzen A."/>
            <person name="He G."/>
            <person name="Amirebrahimi M."/>
            <person name="Grigoriev I.V."/>
            <person name="Miller A.N."/>
        </authorList>
    </citation>
    <scope>NUCLEOTIDE SEQUENCE [LARGE SCALE GENOMIC DNA]</scope>
    <source>
        <strain evidence="5 6">B22-T-1</strain>
    </source>
</reference>
<dbReference type="PANTHER" id="PTHR43046">
    <property type="entry name" value="GDP-MANNOSE MANNOSYL HYDROLASE"/>
    <property type="match status" value="1"/>
</dbReference>
<dbReference type="InterPro" id="IPR015797">
    <property type="entry name" value="NUDIX_hydrolase-like_dom_sf"/>
</dbReference>
<feature type="domain" description="Nudix hydrolase" evidence="4">
    <location>
        <begin position="45"/>
        <end position="208"/>
    </location>
</feature>
<feature type="compositionally biased region" description="Basic residues" evidence="3">
    <location>
        <begin position="47"/>
        <end position="58"/>
    </location>
</feature>
<name>A0A2T2ZUM6_9PEZI</name>
<dbReference type="PROSITE" id="PS51462">
    <property type="entry name" value="NUDIX"/>
    <property type="match status" value="1"/>
</dbReference>
<dbReference type="PANTHER" id="PTHR43046:SF2">
    <property type="entry name" value="8-OXO-DGTP DIPHOSPHATASE-RELATED"/>
    <property type="match status" value="1"/>
</dbReference>
<dbReference type="Pfam" id="PF00293">
    <property type="entry name" value="NUDIX"/>
    <property type="match status" value="1"/>
</dbReference>
<dbReference type="InParanoid" id="A0A2T2ZUM6"/>
<accession>A0A2T2ZUM6</accession>
<dbReference type="InterPro" id="IPR000086">
    <property type="entry name" value="NUDIX_hydrolase_dom"/>
</dbReference>
<protein>
    <submittedName>
        <fullName evidence="5">NUDIX hydrolase domain-like protein</fullName>
    </submittedName>
</protein>
<evidence type="ECO:0000256" key="3">
    <source>
        <dbReference type="SAM" id="MobiDB-lite"/>
    </source>
</evidence>
<sequence>MVSSGDRYVYCSKAGCQKSHWGAYGAAGLLLVRFDNDGSQHSNLPKKTVKNNKIKHTSSSRSSPQVLLQLRSYACQSGGTWAIPGGALDKGETPAAGALRETSEETCLPCSCTEITKASKSADKKRKARGLAAGTESKPLVMLLDELVTTDHGSWKYTTIVGELRGAWEPKIPEYDDESLALEWVAIDEVEKRNLHPGFKASWLELKRRIERLDEERCGVDGDHGCVSDESR</sequence>
<proteinExistence type="predicted"/>
<keyword evidence="2 5" id="KW-0378">Hydrolase</keyword>
<dbReference type="EMBL" id="KZ678670">
    <property type="protein sequence ID" value="PSR77182.1"/>
    <property type="molecule type" value="Genomic_DNA"/>
</dbReference>
<dbReference type="Gene3D" id="3.90.79.10">
    <property type="entry name" value="Nucleoside Triphosphate Pyrophosphohydrolase"/>
    <property type="match status" value="1"/>
</dbReference>